<evidence type="ECO:0000256" key="1">
    <source>
        <dbReference type="SAM" id="MobiDB-lite"/>
    </source>
</evidence>
<feature type="compositionally biased region" description="Basic and acidic residues" evidence="1">
    <location>
        <begin position="53"/>
        <end position="62"/>
    </location>
</feature>
<protein>
    <submittedName>
        <fullName evidence="2">Uncharacterized protein</fullName>
    </submittedName>
</protein>
<sequence length="123" mass="13757">MKSFNRVKMHHWGVCSVNNLKTKLGFTKARQPLATKRGGKANSSQSGRGRCGGRKEGVWEMGRMQRERKDEGLLPDVLTCDDSQASGQGWRCMRRGGASVLLRRSQATFTLMCFGFSRKVIFG</sequence>
<keyword evidence="3" id="KW-1185">Reference proteome</keyword>
<name>A0A0C3BQ57_HEBCY</name>
<organism evidence="2 3">
    <name type="scientific">Hebeloma cylindrosporum</name>
    <dbReference type="NCBI Taxonomy" id="76867"/>
    <lineage>
        <taxon>Eukaryota</taxon>
        <taxon>Fungi</taxon>
        <taxon>Dikarya</taxon>
        <taxon>Basidiomycota</taxon>
        <taxon>Agaricomycotina</taxon>
        <taxon>Agaricomycetes</taxon>
        <taxon>Agaricomycetidae</taxon>
        <taxon>Agaricales</taxon>
        <taxon>Agaricineae</taxon>
        <taxon>Hymenogastraceae</taxon>
        <taxon>Hebeloma</taxon>
    </lineage>
</organism>
<feature type="region of interest" description="Disordered" evidence="1">
    <location>
        <begin position="29"/>
        <end position="62"/>
    </location>
</feature>
<accession>A0A0C3BQ57</accession>
<dbReference type="AlphaFoldDB" id="A0A0C3BQ57"/>
<evidence type="ECO:0000313" key="2">
    <source>
        <dbReference type="EMBL" id="KIM38790.1"/>
    </source>
</evidence>
<proteinExistence type="predicted"/>
<dbReference type="Proteomes" id="UP000053424">
    <property type="component" value="Unassembled WGS sequence"/>
</dbReference>
<evidence type="ECO:0000313" key="3">
    <source>
        <dbReference type="Proteomes" id="UP000053424"/>
    </source>
</evidence>
<reference evidence="2 3" key="1">
    <citation type="submission" date="2014-04" db="EMBL/GenBank/DDBJ databases">
        <authorList>
            <consortium name="DOE Joint Genome Institute"/>
            <person name="Kuo A."/>
            <person name="Gay G."/>
            <person name="Dore J."/>
            <person name="Kohler A."/>
            <person name="Nagy L.G."/>
            <person name="Floudas D."/>
            <person name="Copeland A."/>
            <person name="Barry K.W."/>
            <person name="Cichocki N."/>
            <person name="Veneault-Fourrey C."/>
            <person name="LaButti K."/>
            <person name="Lindquist E.A."/>
            <person name="Lipzen A."/>
            <person name="Lundell T."/>
            <person name="Morin E."/>
            <person name="Murat C."/>
            <person name="Sun H."/>
            <person name="Tunlid A."/>
            <person name="Henrissat B."/>
            <person name="Grigoriev I.V."/>
            <person name="Hibbett D.S."/>
            <person name="Martin F."/>
            <person name="Nordberg H.P."/>
            <person name="Cantor M.N."/>
            <person name="Hua S.X."/>
        </authorList>
    </citation>
    <scope>NUCLEOTIDE SEQUENCE [LARGE SCALE GENOMIC DNA]</scope>
    <source>
        <strain evidence="3">h7</strain>
    </source>
</reference>
<reference evidence="3" key="2">
    <citation type="submission" date="2015-01" db="EMBL/GenBank/DDBJ databases">
        <title>Evolutionary Origins and Diversification of the Mycorrhizal Mutualists.</title>
        <authorList>
            <consortium name="DOE Joint Genome Institute"/>
            <consortium name="Mycorrhizal Genomics Consortium"/>
            <person name="Kohler A."/>
            <person name="Kuo A."/>
            <person name="Nagy L.G."/>
            <person name="Floudas D."/>
            <person name="Copeland A."/>
            <person name="Barry K.W."/>
            <person name="Cichocki N."/>
            <person name="Veneault-Fourrey C."/>
            <person name="LaButti K."/>
            <person name="Lindquist E.A."/>
            <person name="Lipzen A."/>
            <person name="Lundell T."/>
            <person name="Morin E."/>
            <person name="Murat C."/>
            <person name="Riley R."/>
            <person name="Ohm R."/>
            <person name="Sun H."/>
            <person name="Tunlid A."/>
            <person name="Henrissat B."/>
            <person name="Grigoriev I.V."/>
            <person name="Hibbett D.S."/>
            <person name="Martin F."/>
        </authorList>
    </citation>
    <scope>NUCLEOTIDE SEQUENCE [LARGE SCALE GENOMIC DNA]</scope>
    <source>
        <strain evidence="3">h7</strain>
    </source>
</reference>
<gene>
    <name evidence="2" type="ORF">M413DRAFT_447500</name>
</gene>
<dbReference type="EMBL" id="KN831788">
    <property type="protein sequence ID" value="KIM38790.1"/>
    <property type="molecule type" value="Genomic_DNA"/>
</dbReference>
<dbReference type="HOGENOM" id="CLU_2015552_0_0_1"/>